<keyword evidence="2 9" id="KW-0547">Nucleotide-binding</keyword>
<dbReference type="PANTHER" id="PTHR11564:SF5">
    <property type="entry name" value="SIGNAL RECOGNITION PARTICLE SUBUNIT SRP54"/>
    <property type="match status" value="1"/>
</dbReference>
<dbReference type="InterPro" id="IPR003593">
    <property type="entry name" value="AAA+_ATPase"/>
</dbReference>
<dbReference type="InterPro" id="IPR027417">
    <property type="entry name" value="P-loop_NTPase"/>
</dbReference>
<comment type="domain">
    <text evidence="9">Composed of three domains: the N-terminal N domain, which is responsible for interactions with the ribosome, the central G domain, which binds GTP, and the C-terminal M domain, which binds the RNA and the signal sequence of the RNC.</text>
</comment>
<accession>A0A1F5REW3</accession>
<keyword evidence="3 9" id="KW-0378">Hydrolase</keyword>
<evidence type="ECO:0000256" key="1">
    <source>
        <dbReference type="ARBA" id="ARBA00005450"/>
    </source>
</evidence>
<feature type="domain" description="SRP54-type proteins GTP-binding" evidence="10">
    <location>
        <begin position="277"/>
        <end position="290"/>
    </location>
</feature>
<keyword evidence="5 9" id="KW-0342">GTP-binding</keyword>
<dbReference type="Gene3D" id="1.10.260.30">
    <property type="entry name" value="Signal recognition particle, SRP54 subunit, M-domain"/>
    <property type="match status" value="1"/>
</dbReference>
<evidence type="ECO:0000313" key="11">
    <source>
        <dbReference type="EMBL" id="OGF12979.1"/>
    </source>
</evidence>
<dbReference type="InterPro" id="IPR022941">
    <property type="entry name" value="SRP54"/>
</dbReference>
<feature type="binding site" evidence="9">
    <location>
        <begin position="107"/>
        <end position="114"/>
    </location>
    <ligand>
        <name>GTP</name>
        <dbReference type="ChEBI" id="CHEBI:37565"/>
    </ligand>
</feature>
<dbReference type="PROSITE" id="PS00300">
    <property type="entry name" value="SRP54"/>
    <property type="match status" value="1"/>
</dbReference>
<evidence type="ECO:0000256" key="9">
    <source>
        <dbReference type="HAMAP-Rule" id="MF_00306"/>
    </source>
</evidence>
<evidence type="ECO:0000256" key="2">
    <source>
        <dbReference type="ARBA" id="ARBA00022741"/>
    </source>
</evidence>
<dbReference type="SUPFAM" id="SSF47446">
    <property type="entry name" value="Signal peptide-binding domain"/>
    <property type="match status" value="1"/>
</dbReference>
<dbReference type="EC" id="3.6.5.4" evidence="9"/>
<keyword evidence="4 9" id="KW-0694">RNA-binding</keyword>
<keyword evidence="7 9" id="KW-0687">Ribonucleoprotein</keyword>
<dbReference type="InterPro" id="IPR000897">
    <property type="entry name" value="SRP54_GTPase_dom"/>
</dbReference>
<keyword evidence="6 9" id="KW-0733">Signal recognition particle</keyword>
<gene>
    <name evidence="9" type="primary">ffh</name>
    <name evidence="11" type="ORF">A2024_01760</name>
</gene>
<dbReference type="SMART" id="SM00962">
    <property type="entry name" value="SRP54"/>
    <property type="match status" value="1"/>
</dbReference>
<dbReference type="PANTHER" id="PTHR11564">
    <property type="entry name" value="SIGNAL RECOGNITION PARTICLE 54K PROTEIN SRP54"/>
    <property type="match status" value="1"/>
</dbReference>
<dbReference type="SMART" id="SM00963">
    <property type="entry name" value="SRP54_N"/>
    <property type="match status" value="1"/>
</dbReference>
<dbReference type="Pfam" id="PF00448">
    <property type="entry name" value="SRP54"/>
    <property type="match status" value="1"/>
</dbReference>
<dbReference type="Gene3D" id="3.40.50.300">
    <property type="entry name" value="P-loop containing nucleotide triphosphate hydrolases"/>
    <property type="match status" value="1"/>
</dbReference>
<dbReference type="GO" id="GO:0005525">
    <property type="term" value="F:GTP binding"/>
    <property type="evidence" value="ECO:0007669"/>
    <property type="project" value="UniProtKB-UniRule"/>
</dbReference>
<comment type="subunit">
    <text evidence="9">Part of the signal recognition particle protein translocation system, which is composed of SRP and FtsY.</text>
</comment>
<dbReference type="GO" id="GO:0048500">
    <property type="term" value="C:signal recognition particle"/>
    <property type="evidence" value="ECO:0007669"/>
    <property type="project" value="UniProtKB-UniRule"/>
</dbReference>
<dbReference type="NCBIfam" id="TIGR00959">
    <property type="entry name" value="ffh"/>
    <property type="match status" value="1"/>
</dbReference>
<feature type="binding site" evidence="9">
    <location>
        <begin position="198"/>
        <end position="202"/>
    </location>
    <ligand>
        <name>GTP</name>
        <dbReference type="ChEBI" id="CHEBI:37565"/>
    </ligand>
</feature>
<evidence type="ECO:0000313" key="12">
    <source>
        <dbReference type="Proteomes" id="UP000177230"/>
    </source>
</evidence>
<dbReference type="GO" id="GO:0006614">
    <property type="term" value="P:SRP-dependent cotranslational protein targeting to membrane"/>
    <property type="evidence" value="ECO:0007669"/>
    <property type="project" value="InterPro"/>
</dbReference>
<dbReference type="CDD" id="cd18539">
    <property type="entry name" value="SRP_G"/>
    <property type="match status" value="1"/>
</dbReference>
<dbReference type="InterPro" id="IPR013822">
    <property type="entry name" value="Signal_recog_particl_SRP54_hlx"/>
</dbReference>
<dbReference type="GO" id="GO:0008312">
    <property type="term" value="F:7S RNA binding"/>
    <property type="evidence" value="ECO:0007669"/>
    <property type="project" value="InterPro"/>
</dbReference>
<comment type="subcellular location">
    <subcellularLocation>
        <location evidence="9">Cytoplasm</location>
    </subcellularLocation>
    <text evidence="9">The SRP-RNC complex is targeted to the cytoplasmic membrane.</text>
</comment>
<evidence type="ECO:0000256" key="5">
    <source>
        <dbReference type="ARBA" id="ARBA00023134"/>
    </source>
</evidence>
<dbReference type="EMBL" id="MFFM01000027">
    <property type="protein sequence ID" value="OGF12979.1"/>
    <property type="molecule type" value="Genomic_DNA"/>
</dbReference>
<dbReference type="Gene3D" id="1.20.120.140">
    <property type="entry name" value="Signal recognition particle SRP54, nucleotide-binding domain"/>
    <property type="match status" value="1"/>
</dbReference>
<dbReference type="Pfam" id="PF02881">
    <property type="entry name" value="SRP54_N"/>
    <property type="match status" value="1"/>
</dbReference>
<feature type="binding site" evidence="9">
    <location>
        <begin position="256"/>
        <end position="259"/>
    </location>
    <ligand>
        <name>GTP</name>
        <dbReference type="ChEBI" id="CHEBI:37565"/>
    </ligand>
</feature>
<comment type="catalytic activity">
    <reaction evidence="8 9">
        <text>GTP + H2O = GDP + phosphate + H(+)</text>
        <dbReference type="Rhea" id="RHEA:19669"/>
        <dbReference type="ChEBI" id="CHEBI:15377"/>
        <dbReference type="ChEBI" id="CHEBI:15378"/>
        <dbReference type="ChEBI" id="CHEBI:37565"/>
        <dbReference type="ChEBI" id="CHEBI:43474"/>
        <dbReference type="ChEBI" id="CHEBI:58189"/>
        <dbReference type="EC" id="3.6.5.4"/>
    </reaction>
</comment>
<dbReference type="AlphaFoldDB" id="A0A1F5REW3"/>
<dbReference type="InterPro" id="IPR036891">
    <property type="entry name" value="Signal_recog_part_SRP54_M_sf"/>
</dbReference>
<dbReference type="Proteomes" id="UP000177230">
    <property type="component" value="Unassembled WGS sequence"/>
</dbReference>
<evidence type="ECO:0000256" key="7">
    <source>
        <dbReference type="ARBA" id="ARBA00023274"/>
    </source>
</evidence>
<dbReference type="SMART" id="SM00382">
    <property type="entry name" value="AAA"/>
    <property type="match status" value="1"/>
</dbReference>
<organism evidence="11 12">
    <name type="scientific">Candidatus Edwardsbacteria bacterium GWF2_54_11</name>
    <dbReference type="NCBI Taxonomy" id="1817851"/>
    <lineage>
        <taxon>Bacteria</taxon>
        <taxon>Candidatus Edwardsiibacteriota</taxon>
    </lineage>
</organism>
<name>A0A1F5REW3_9BACT</name>
<evidence type="ECO:0000256" key="6">
    <source>
        <dbReference type="ARBA" id="ARBA00023135"/>
    </source>
</evidence>
<dbReference type="GO" id="GO:0003924">
    <property type="term" value="F:GTPase activity"/>
    <property type="evidence" value="ECO:0007669"/>
    <property type="project" value="UniProtKB-UniRule"/>
</dbReference>
<comment type="caution">
    <text evidence="11">The sequence shown here is derived from an EMBL/GenBank/DDBJ whole genome shotgun (WGS) entry which is preliminary data.</text>
</comment>
<dbReference type="InterPro" id="IPR042101">
    <property type="entry name" value="SRP54_N_sf"/>
</dbReference>
<dbReference type="SUPFAM" id="SSF52540">
    <property type="entry name" value="P-loop containing nucleoside triphosphate hydrolases"/>
    <property type="match status" value="1"/>
</dbReference>
<comment type="similarity">
    <text evidence="1 9">Belongs to the GTP-binding SRP family. SRP54 subfamily.</text>
</comment>
<evidence type="ECO:0000256" key="8">
    <source>
        <dbReference type="ARBA" id="ARBA00048027"/>
    </source>
</evidence>
<proteinExistence type="inferred from homology"/>
<protein>
    <recommendedName>
        <fullName evidence="9">Signal recognition particle protein</fullName>
        <ecNumber evidence="9">3.6.5.4</ecNumber>
    </recommendedName>
    <alternativeName>
        <fullName evidence="9">Fifty-four homolog</fullName>
    </alternativeName>
</protein>
<dbReference type="Pfam" id="PF02978">
    <property type="entry name" value="SRP_SPB"/>
    <property type="match status" value="1"/>
</dbReference>
<reference evidence="11 12" key="1">
    <citation type="journal article" date="2016" name="Nat. Commun.">
        <title>Thousands of microbial genomes shed light on interconnected biogeochemical processes in an aquifer system.</title>
        <authorList>
            <person name="Anantharaman K."/>
            <person name="Brown C.T."/>
            <person name="Hug L.A."/>
            <person name="Sharon I."/>
            <person name="Castelle C.J."/>
            <person name="Probst A.J."/>
            <person name="Thomas B.C."/>
            <person name="Singh A."/>
            <person name="Wilkins M.J."/>
            <person name="Karaoz U."/>
            <person name="Brodie E.L."/>
            <person name="Williams K.H."/>
            <person name="Hubbard S.S."/>
            <person name="Banfield J.F."/>
        </authorList>
    </citation>
    <scope>NUCLEOTIDE SEQUENCE [LARGE SCALE GENOMIC DNA]</scope>
</reference>
<evidence type="ECO:0000259" key="10">
    <source>
        <dbReference type="PROSITE" id="PS00300"/>
    </source>
</evidence>
<comment type="function">
    <text evidence="9">Involved in targeting and insertion of nascent membrane proteins into the cytoplasmic membrane. Binds to the hydrophobic signal sequence of the ribosome-nascent chain (RNC) as it emerges from the ribosomes. The SRP-RNC complex is then targeted to the cytoplasmic membrane where it interacts with the SRP receptor FtsY.</text>
</comment>
<evidence type="ECO:0000256" key="4">
    <source>
        <dbReference type="ARBA" id="ARBA00022884"/>
    </source>
</evidence>
<dbReference type="InterPro" id="IPR004125">
    <property type="entry name" value="Signal_recog_particle_SRP54_M"/>
</dbReference>
<dbReference type="InterPro" id="IPR004780">
    <property type="entry name" value="SRP"/>
</dbReference>
<keyword evidence="9" id="KW-0963">Cytoplasm</keyword>
<dbReference type="HAMAP" id="MF_00306">
    <property type="entry name" value="SRP54"/>
    <property type="match status" value="1"/>
</dbReference>
<sequence length="449" mass="49103">MFDSLSEKLTGLFKDLTGKGKLSEDNIKEASQKVKRALLEADVNYKVVKDFVAAIEEKALGAEVLNSITPGQQFIKIVHEQLSATLGTKNEPLRMASQPPTVVMVCGLQGSGKTTTCAKLAKSLLQPGRRVMLAAADVYRPAAIEQLEILAKQVGCDFFKKDSAYAEATADKSTDVVDICRSAQHEAVKRLADWLILDTAGRLHIDQPMMEELKAVQAAVKPHEVLLVVDGMTGQDAVNIASQFGQQLELSGVIMTKLDGDARGGAALSLRAVTGKPIKYIGLGEKLNALEPFHPDRMASRILGLGDVVGLVEKAQNVFDQKQAAKMEEKVRKQSFTLEDFSQQMKQIKKMGSMSEIMAMIPGAAKLPQNAEIDDKALSRIEAIIGSMTPQERNRPQIINGSRRKRIASGSGTSVQEVNRLLNQFEMSQKMMKQMMNSKGRGFRMPKGF</sequence>
<evidence type="ECO:0000256" key="3">
    <source>
        <dbReference type="ARBA" id="ARBA00022801"/>
    </source>
</evidence>